<dbReference type="Proteomes" id="UP000317557">
    <property type="component" value="Unassembled WGS sequence"/>
</dbReference>
<dbReference type="Pfam" id="PF00480">
    <property type="entry name" value="ROK"/>
    <property type="match status" value="1"/>
</dbReference>
<protein>
    <submittedName>
        <fullName evidence="3">Sugar kinase of the NBD/HSP70 family, may contain an N-terminal HTH domain</fullName>
    </submittedName>
</protein>
<accession>A0A521AH82</accession>
<gene>
    <name evidence="3" type="ORF">SAMN06265219_101137</name>
</gene>
<dbReference type="InterPro" id="IPR000600">
    <property type="entry name" value="ROK"/>
</dbReference>
<dbReference type="OrthoDB" id="9810372at2"/>
<dbReference type="AlphaFoldDB" id="A0A521AH82"/>
<evidence type="ECO:0000313" key="3">
    <source>
        <dbReference type="EMBL" id="SMO34098.1"/>
    </source>
</evidence>
<evidence type="ECO:0000259" key="2">
    <source>
        <dbReference type="Pfam" id="PF12802"/>
    </source>
</evidence>
<sequence length="406" mass="44726">MLTGTNLTYTKAFNHRIVFETIRLNGPISRADIARATNLTAQTVSNIVNRLLKRNLIMEGKRMQKKRGAPSVTLDINPKGAYSIGLDFNRDHLTGILVDLAGNLVDKKYFEVNDPTPEASIKLMAETAEDLFEKDKYKNSYLSGIGIGFPGPMQVNQDNTVSNVVNPKSFTHWKNVPVLKLLSQHIDAPIFLENNASAAAIGERWYGVGRNISSFLYSFFGVGLGGGIILNGQLYEGANDNAGELGYTPMDAGVSPLSNSDHPHIGEHFDLTRLYNWLAKSDIKVKSPQDLRALYLDKNEKFMEWIELAKELLAPAFLSVENLLDPEVIILGGRLPEEILKDFSDGLSTRLNNMRIVEKTTGPEFLTATAGEDAAALGAATLPMFDLYAPQPQVLIKKNGQNNSDD</sequence>
<dbReference type="InterPro" id="IPR043129">
    <property type="entry name" value="ATPase_NBD"/>
</dbReference>
<name>A0A521AH82_9BACT</name>
<dbReference type="EMBL" id="FXTP01000001">
    <property type="protein sequence ID" value="SMO34098.1"/>
    <property type="molecule type" value="Genomic_DNA"/>
</dbReference>
<dbReference type="SUPFAM" id="SSF53067">
    <property type="entry name" value="Actin-like ATPase domain"/>
    <property type="match status" value="1"/>
</dbReference>
<evidence type="ECO:0000256" key="1">
    <source>
        <dbReference type="ARBA" id="ARBA00006479"/>
    </source>
</evidence>
<reference evidence="3 4" key="1">
    <citation type="submission" date="2017-05" db="EMBL/GenBank/DDBJ databases">
        <authorList>
            <person name="Varghese N."/>
            <person name="Submissions S."/>
        </authorList>
    </citation>
    <scope>NUCLEOTIDE SEQUENCE [LARGE SCALE GENOMIC DNA]</scope>
    <source>
        <strain evidence="3 4">DSM 21985</strain>
    </source>
</reference>
<dbReference type="InterPro" id="IPR000835">
    <property type="entry name" value="HTH_MarR-typ"/>
</dbReference>
<dbReference type="InterPro" id="IPR036390">
    <property type="entry name" value="WH_DNA-bd_sf"/>
</dbReference>
<dbReference type="GO" id="GO:0016301">
    <property type="term" value="F:kinase activity"/>
    <property type="evidence" value="ECO:0007669"/>
    <property type="project" value="UniProtKB-KW"/>
</dbReference>
<dbReference type="Gene3D" id="3.30.420.40">
    <property type="match status" value="2"/>
</dbReference>
<keyword evidence="3" id="KW-0418">Kinase</keyword>
<keyword evidence="3" id="KW-0808">Transferase</keyword>
<evidence type="ECO:0000313" key="4">
    <source>
        <dbReference type="Proteomes" id="UP000317557"/>
    </source>
</evidence>
<keyword evidence="4" id="KW-1185">Reference proteome</keyword>
<dbReference type="Pfam" id="PF12802">
    <property type="entry name" value="MarR_2"/>
    <property type="match status" value="1"/>
</dbReference>
<dbReference type="RefSeq" id="WP_142452666.1">
    <property type="nucleotide sequence ID" value="NZ_FXTP01000001.1"/>
</dbReference>
<dbReference type="PANTHER" id="PTHR18964:SF149">
    <property type="entry name" value="BIFUNCTIONAL UDP-N-ACETYLGLUCOSAMINE 2-EPIMERASE_N-ACETYLMANNOSAMINE KINASE"/>
    <property type="match status" value="1"/>
</dbReference>
<feature type="domain" description="HTH marR-type" evidence="2">
    <location>
        <begin position="15"/>
        <end position="57"/>
    </location>
</feature>
<dbReference type="Gene3D" id="1.10.10.10">
    <property type="entry name" value="Winged helix-like DNA-binding domain superfamily/Winged helix DNA-binding domain"/>
    <property type="match status" value="1"/>
</dbReference>
<dbReference type="SUPFAM" id="SSF46785">
    <property type="entry name" value="Winged helix' DNA-binding domain"/>
    <property type="match status" value="1"/>
</dbReference>
<dbReference type="GO" id="GO:0003700">
    <property type="term" value="F:DNA-binding transcription factor activity"/>
    <property type="evidence" value="ECO:0007669"/>
    <property type="project" value="InterPro"/>
</dbReference>
<proteinExistence type="inferred from homology"/>
<organism evidence="3 4">
    <name type="scientific">Gracilimonas mengyeensis</name>
    <dbReference type="NCBI Taxonomy" id="1302730"/>
    <lineage>
        <taxon>Bacteria</taxon>
        <taxon>Pseudomonadati</taxon>
        <taxon>Balneolota</taxon>
        <taxon>Balneolia</taxon>
        <taxon>Balneolales</taxon>
        <taxon>Balneolaceae</taxon>
        <taxon>Gracilimonas</taxon>
    </lineage>
</organism>
<dbReference type="InterPro" id="IPR036388">
    <property type="entry name" value="WH-like_DNA-bd_sf"/>
</dbReference>
<comment type="similarity">
    <text evidence="1">Belongs to the ROK (NagC/XylR) family.</text>
</comment>
<dbReference type="PANTHER" id="PTHR18964">
    <property type="entry name" value="ROK (REPRESSOR, ORF, KINASE) FAMILY"/>
    <property type="match status" value="1"/>
</dbReference>